<comment type="caution">
    <text evidence="3">The sequence shown here is derived from an EMBL/GenBank/DDBJ whole genome shotgun (WGS) entry which is preliminary data.</text>
</comment>
<dbReference type="Proteomes" id="UP001276300">
    <property type="component" value="Unassembled WGS sequence"/>
</dbReference>
<gene>
    <name evidence="3" type="primary">qseG</name>
    <name evidence="3" type="ORF">QWU01_17310</name>
</gene>
<protein>
    <submittedName>
        <fullName evidence="3">Two-component system QseEF-associated lipoprotein QseG</fullName>
    </submittedName>
</protein>
<dbReference type="EMBL" id="JAUEQX010000015">
    <property type="protein sequence ID" value="MDW3778569.1"/>
    <property type="molecule type" value="Genomic_DNA"/>
</dbReference>
<accession>A0AAW9CAD5</accession>
<feature type="region of interest" description="Disordered" evidence="2">
    <location>
        <begin position="213"/>
        <end position="237"/>
    </location>
</feature>
<dbReference type="NCBIfam" id="NF007997">
    <property type="entry name" value="PRK10722.1"/>
    <property type="match status" value="1"/>
</dbReference>
<dbReference type="AlphaFoldDB" id="A0AAW9CAD5"/>
<evidence type="ECO:0000313" key="3">
    <source>
        <dbReference type="EMBL" id="MDW3778569.1"/>
    </source>
</evidence>
<keyword evidence="3" id="KW-0449">Lipoprotein</keyword>
<name>A0AAW9CAD5_KLUCR</name>
<organism evidence="3 4">
    <name type="scientific">Kluyvera cryocrescens</name>
    <name type="common">Kluyvera citrophila</name>
    <dbReference type="NCBI Taxonomy" id="580"/>
    <lineage>
        <taxon>Bacteria</taxon>
        <taxon>Pseudomonadati</taxon>
        <taxon>Pseudomonadota</taxon>
        <taxon>Gammaproteobacteria</taxon>
        <taxon>Enterobacterales</taxon>
        <taxon>Enterobacteriaceae</taxon>
        <taxon>Kluyvera</taxon>
    </lineage>
</organism>
<dbReference type="Pfam" id="PF13942">
    <property type="entry name" value="Lipoprotein_20"/>
    <property type="match status" value="1"/>
</dbReference>
<evidence type="ECO:0000313" key="4">
    <source>
        <dbReference type="Proteomes" id="UP001276300"/>
    </source>
</evidence>
<sequence length="237" mass="26628">MNRYRVTMPQFLTRLNRRQLPWRGGLFGLACLVLSGCHTSLAPHAAGSSSDGNEPRQQVADYLSTDCDDIWALSGEAAENNPLYWLRGMDCADRLPAARARADANALPMESWQGAFKRGILLSDAKITPTERRQVVANIDALSSNIPARIRPLYQIWRNDQTLQLSLADERQRYSKLQETSDAQLDALRLQQQQLQAELDLTTRKLQNLTDIERQLSSRKPGADMTHGGATDEDKHD</sequence>
<evidence type="ECO:0000256" key="1">
    <source>
        <dbReference type="SAM" id="Coils"/>
    </source>
</evidence>
<dbReference type="GeneID" id="99777840"/>
<evidence type="ECO:0000256" key="2">
    <source>
        <dbReference type="SAM" id="MobiDB-lite"/>
    </source>
</evidence>
<dbReference type="RefSeq" id="WP_061282885.1">
    <property type="nucleotide sequence ID" value="NZ_JALKUP010000002.1"/>
</dbReference>
<reference evidence="3" key="1">
    <citation type="journal article" date="2023" name="J Glob Antimicrob Resist">
        <title>Emergence of NDM-1 and KPC-3 carbapenemases in Kluyvera cryocrescens: Investigating genetic heterogeneity and acquisition routes of blaNDM-1 in Enterobacterales species in Portugal.</title>
        <authorList>
            <person name="Loiodice M."/>
            <person name="Ribeiro M."/>
            <person name="Peixe L."/>
            <person name="Novais A."/>
        </authorList>
    </citation>
    <scope>NUCLEOTIDE SEQUENCE</scope>
    <source>
        <strain evidence="3">K629</strain>
    </source>
</reference>
<feature type="coiled-coil region" evidence="1">
    <location>
        <begin position="178"/>
        <end position="212"/>
    </location>
</feature>
<dbReference type="InterPro" id="IPR025262">
    <property type="entry name" value="QseG"/>
</dbReference>
<keyword evidence="1" id="KW-0175">Coiled coil</keyword>
<proteinExistence type="predicted"/>